<dbReference type="AlphaFoldDB" id="A0A315Z7S7"/>
<evidence type="ECO:0000259" key="2">
    <source>
        <dbReference type="PROSITE" id="PS51272"/>
    </source>
</evidence>
<accession>A0A315Z7S7</accession>
<gene>
    <name evidence="3" type="ORF">BC781_10455</name>
</gene>
<dbReference type="Pfam" id="PF13529">
    <property type="entry name" value="Peptidase_C39_2"/>
    <property type="match status" value="1"/>
</dbReference>
<reference evidence="3 4" key="1">
    <citation type="submission" date="2018-03" db="EMBL/GenBank/DDBJ databases">
        <title>Genomic Encyclopedia of Archaeal and Bacterial Type Strains, Phase II (KMG-II): from individual species to whole genera.</title>
        <authorList>
            <person name="Goeker M."/>
        </authorList>
    </citation>
    <scope>NUCLEOTIDE SEQUENCE [LARGE SCALE GENOMIC DNA]</scope>
    <source>
        <strain evidence="3 4">DSM 28229</strain>
    </source>
</reference>
<feature type="domain" description="SLH" evidence="2">
    <location>
        <begin position="365"/>
        <end position="420"/>
    </location>
</feature>
<dbReference type="RefSeq" id="WP_109619546.1">
    <property type="nucleotide sequence ID" value="NZ_QGDO01000004.1"/>
</dbReference>
<dbReference type="Pfam" id="PF00395">
    <property type="entry name" value="SLH"/>
    <property type="match status" value="3"/>
</dbReference>
<dbReference type="PROSITE" id="PS51272">
    <property type="entry name" value="SLH"/>
    <property type="match status" value="3"/>
</dbReference>
<comment type="caution">
    <text evidence="3">The sequence shown here is derived from an EMBL/GenBank/DDBJ whole genome shotgun (WGS) entry which is preliminary data.</text>
</comment>
<keyword evidence="4" id="KW-1185">Reference proteome</keyword>
<dbReference type="OrthoDB" id="529831at2"/>
<proteinExistence type="predicted"/>
<protein>
    <submittedName>
        <fullName evidence="3">S-layer family protein</fullName>
    </submittedName>
</protein>
<dbReference type="Gene3D" id="3.90.70.10">
    <property type="entry name" value="Cysteine proteinases"/>
    <property type="match status" value="1"/>
</dbReference>
<dbReference type="InterPro" id="IPR051465">
    <property type="entry name" value="Cell_Envelope_Struct_Comp"/>
</dbReference>
<dbReference type="PANTHER" id="PTHR43308">
    <property type="entry name" value="OUTER MEMBRANE PROTEIN ALPHA-RELATED"/>
    <property type="match status" value="1"/>
</dbReference>
<evidence type="ECO:0000313" key="3">
    <source>
        <dbReference type="EMBL" id="PWJ40796.1"/>
    </source>
</evidence>
<dbReference type="EMBL" id="QGDO01000004">
    <property type="protein sequence ID" value="PWJ40796.1"/>
    <property type="molecule type" value="Genomic_DNA"/>
</dbReference>
<dbReference type="Proteomes" id="UP000245535">
    <property type="component" value="Unassembled WGS sequence"/>
</dbReference>
<name>A0A315Z7S7_SEDFL</name>
<evidence type="ECO:0000313" key="4">
    <source>
        <dbReference type="Proteomes" id="UP000245535"/>
    </source>
</evidence>
<feature type="domain" description="SLH" evidence="2">
    <location>
        <begin position="425"/>
        <end position="489"/>
    </location>
</feature>
<keyword evidence="1" id="KW-0732">Signal</keyword>
<feature type="chain" id="PRO_5016352280" evidence="1">
    <location>
        <begin position="23"/>
        <end position="683"/>
    </location>
</feature>
<dbReference type="PANTHER" id="PTHR43308:SF5">
    <property type="entry name" value="S-LAYER PROTEIN _ PEPTIDOGLYCAN ENDO-BETA-N-ACETYLGLUCOSAMINIDASE"/>
    <property type="match status" value="1"/>
</dbReference>
<dbReference type="InterPro" id="IPR001119">
    <property type="entry name" value="SLH_dom"/>
</dbReference>
<dbReference type="PROSITE" id="PS51257">
    <property type="entry name" value="PROKAR_LIPOPROTEIN"/>
    <property type="match status" value="1"/>
</dbReference>
<feature type="signal peptide" evidence="1">
    <location>
        <begin position="1"/>
        <end position="22"/>
    </location>
</feature>
<organism evidence="3 4">
    <name type="scientific">Sediminitomix flava</name>
    <dbReference type="NCBI Taxonomy" id="379075"/>
    <lineage>
        <taxon>Bacteria</taxon>
        <taxon>Pseudomonadati</taxon>
        <taxon>Bacteroidota</taxon>
        <taxon>Cytophagia</taxon>
        <taxon>Cytophagales</taxon>
        <taxon>Flammeovirgaceae</taxon>
        <taxon>Sediminitomix</taxon>
    </lineage>
</organism>
<dbReference type="InterPro" id="IPR039564">
    <property type="entry name" value="Peptidase_C39-like"/>
</dbReference>
<feature type="domain" description="SLH" evidence="2">
    <location>
        <begin position="300"/>
        <end position="364"/>
    </location>
</feature>
<evidence type="ECO:0000256" key="1">
    <source>
        <dbReference type="SAM" id="SignalP"/>
    </source>
</evidence>
<sequence length="683" mass="74872">MKLKSLLSLALVSLLFFTSCTKDESISLQPDAKGSNQRTANGGNNALGMWLWYLEGTGYSTHDALADKLATVGVNRIYVKVGDGTSQWDEASNTALVNAYRQKGIEVWAWAYNYPGNVQTQADILYQAAQTGYEGFVTDIEVEFDGKTTELHSIFGAFRTAINDAISAGHTTSDFKLYCTSWGNPVDHGMRVDIIDQYVDAHMPQTYLEVWGSSYMADPTYWVNYGTNEYRNEGCVKPIHHIVSAEYDVITSSQINTFIAAAGAETSVWRIPGEGTPLSIWNTLELVNWQADLGYESSNPTPPSDITDIIGHWAETEINYMVANGYMSGYGDGTFKPNNTLTRAEFAAMLVSTLSPEVKPEYASRNFSDISGHWAEDKILQAARAGYLAGNSDGTFNPNTNITRTEVLAVLASHPSGITGCLGMLNSYTDKDNIASWAEQAIANATARGLVANYPTKTTLYPNENAYRCEAVVGLYQLMAADGVAPTYQNQYIVVPASDACDGGGSTVPYIEGVPYFYQLNNSINPYGSCQNTAIAMILKYYGANVVPDDISNYYGTSQAQTVPGFETVFNSEAAYFNLNIRDKGTTQGSVQQLQQLLADGKPTAAHGYTTDYGHLIVFIGFDGEYYYAHDPYGSWNEVPYSVGGYYNNSTIGNTIKYHKSAIEDAFAPDGYIWLHEIVEVTQ</sequence>